<evidence type="ECO:0000313" key="2">
    <source>
        <dbReference type="Proteomes" id="UP000539350"/>
    </source>
</evidence>
<evidence type="ECO:0000313" key="1">
    <source>
        <dbReference type="EMBL" id="MBA6412157.1"/>
    </source>
</evidence>
<dbReference type="Gene3D" id="6.10.80.10">
    <property type="entry name" value="Hexameric tyrosine-coordinated heme protein (HTHP)"/>
    <property type="match status" value="1"/>
</dbReference>
<comment type="caution">
    <text evidence="1">The sequence shown here is derived from an EMBL/GenBank/DDBJ whole genome shotgun (WGS) entry which is preliminary data.</text>
</comment>
<dbReference type="AlphaFoldDB" id="A0A7W2TUG5"/>
<dbReference type="Proteomes" id="UP000539350">
    <property type="component" value="Unassembled WGS sequence"/>
</dbReference>
<organism evidence="1 2">
    <name type="scientific">Sediminihaliea albiluteola</name>
    <dbReference type="NCBI Taxonomy" id="2758564"/>
    <lineage>
        <taxon>Bacteria</taxon>
        <taxon>Pseudomonadati</taxon>
        <taxon>Pseudomonadota</taxon>
        <taxon>Gammaproteobacteria</taxon>
        <taxon>Cellvibrionales</taxon>
        <taxon>Halieaceae</taxon>
        <taxon>Sediminihaliea</taxon>
    </lineage>
</organism>
<accession>A0A7W2TUG5</accession>
<dbReference type="Pfam" id="PF11534">
    <property type="entry name" value="HTHP"/>
    <property type="match status" value="1"/>
</dbReference>
<dbReference type="InterPro" id="IPR021111">
    <property type="entry name" value="Hexamer_Tyr-coord_heme_pr_HTHP"/>
</dbReference>
<dbReference type="EMBL" id="JACFXU010000013">
    <property type="protein sequence ID" value="MBA6412157.1"/>
    <property type="molecule type" value="Genomic_DNA"/>
</dbReference>
<name>A0A7W2TUG5_9GAMM</name>
<reference evidence="1 2" key="1">
    <citation type="submission" date="2020-07" db="EMBL/GenBank/DDBJ databases">
        <title>Halieaceae bacterium, F7430, whole genome shotgun sequencing project.</title>
        <authorList>
            <person name="Jiang S."/>
            <person name="Liu Z.W."/>
            <person name="Du Z.J."/>
        </authorList>
    </citation>
    <scope>NUCLEOTIDE SEQUENCE [LARGE SCALE GENOMIC DNA]</scope>
    <source>
        <strain evidence="1 2">F7430</strain>
    </source>
</reference>
<keyword evidence="2" id="KW-1185">Reference proteome</keyword>
<evidence type="ECO:0008006" key="3">
    <source>
        <dbReference type="Google" id="ProtNLM"/>
    </source>
</evidence>
<gene>
    <name evidence="1" type="ORF">H2508_03440</name>
</gene>
<protein>
    <recommendedName>
        <fullName evidence="3">Hexameric tyrosine-coordinated heme protein (HTHP)</fullName>
    </recommendedName>
</protein>
<proteinExistence type="predicted"/>
<dbReference type="InterPro" id="IPR038125">
    <property type="entry name" value="HTHP_sf"/>
</dbReference>
<sequence length="95" mass="10627">MLVAFLSIGLLQNVQAAEEQKSDDYMPSLITATPLEGRQLAITMVRKTIGAIQRDSAIKQAVRQDYQDDAELLMQAAELVALEFQTIAIANNYWR</sequence>